<proteinExistence type="inferred from homology"/>
<accession>A0ABR4AA81</accession>
<keyword evidence="3" id="KW-0547">Nucleotide-binding</keyword>
<dbReference type="PANTHER" id="PTHR34273">
    <property type="entry name" value="METHYLTHIORIBOSE KINASE"/>
    <property type="match status" value="1"/>
</dbReference>
<evidence type="ECO:0000256" key="5">
    <source>
        <dbReference type="ARBA" id="ARBA00022840"/>
    </source>
</evidence>
<evidence type="ECO:0000256" key="3">
    <source>
        <dbReference type="ARBA" id="ARBA00022741"/>
    </source>
</evidence>
<dbReference type="InterPro" id="IPR002575">
    <property type="entry name" value="Aminoglycoside_PTrfase"/>
</dbReference>
<evidence type="ECO:0000256" key="2">
    <source>
        <dbReference type="ARBA" id="ARBA00022679"/>
    </source>
</evidence>
<protein>
    <recommendedName>
        <fullName evidence="6">Aminoglycoside phosphotransferase domain-containing protein</fullName>
    </recommendedName>
</protein>
<reference evidence="7 8" key="1">
    <citation type="submission" date="2024-09" db="EMBL/GenBank/DDBJ databases">
        <title>Rethinking Asexuality: The Enigmatic Case of Functional Sexual Genes in Lepraria (Stereocaulaceae).</title>
        <authorList>
            <person name="Doellman M."/>
            <person name="Sun Y."/>
            <person name="Barcenas-Pena A."/>
            <person name="Lumbsch H.T."/>
            <person name="Grewe F."/>
        </authorList>
    </citation>
    <scope>NUCLEOTIDE SEQUENCE [LARGE SCALE GENOMIC DNA]</scope>
    <source>
        <strain evidence="7 8">Mercado 3170</strain>
    </source>
</reference>
<organism evidence="7 8">
    <name type="scientific">Stereocaulon virgatum</name>
    <dbReference type="NCBI Taxonomy" id="373712"/>
    <lineage>
        <taxon>Eukaryota</taxon>
        <taxon>Fungi</taxon>
        <taxon>Dikarya</taxon>
        <taxon>Ascomycota</taxon>
        <taxon>Pezizomycotina</taxon>
        <taxon>Lecanoromycetes</taxon>
        <taxon>OSLEUM clade</taxon>
        <taxon>Lecanoromycetidae</taxon>
        <taxon>Lecanorales</taxon>
        <taxon>Lecanorineae</taxon>
        <taxon>Stereocaulaceae</taxon>
        <taxon>Stereocaulon</taxon>
    </lineage>
</organism>
<dbReference type="InterPro" id="IPR011009">
    <property type="entry name" value="Kinase-like_dom_sf"/>
</dbReference>
<keyword evidence="8" id="KW-1185">Reference proteome</keyword>
<evidence type="ECO:0000256" key="4">
    <source>
        <dbReference type="ARBA" id="ARBA00022777"/>
    </source>
</evidence>
<keyword evidence="4" id="KW-0418">Kinase</keyword>
<evidence type="ECO:0000259" key="6">
    <source>
        <dbReference type="Pfam" id="PF01636"/>
    </source>
</evidence>
<keyword evidence="2" id="KW-0808">Transferase</keyword>
<name>A0ABR4AA81_9LECA</name>
<dbReference type="Gene3D" id="3.90.1200.10">
    <property type="match status" value="1"/>
</dbReference>
<dbReference type="EMBL" id="JBEFKJ010000013">
    <property type="protein sequence ID" value="KAL2042792.1"/>
    <property type="molecule type" value="Genomic_DNA"/>
</dbReference>
<keyword evidence="5" id="KW-0067">ATP-binding</keyword>
<comment type="similarity">
    <text evidence="1">Belongs to the methylthioribose kinase family.</text>
</comment>
<dbReference type="SUPFAM" id="SSF56112">
    <property type="entry name" value="Protein kinase-like (PK-like)"/>
    <property type="match status" value="1"/>
</dbReference>
<dbReference type="Gene3D" id="3.30.200.20">
    <property type="entry name" value="Phosphorylase Kinase, domain 1"/>
    <property type="match status" value="1"/>
</dbReference>
<feature type="domain" description="Aminoglycoside phosphotransferase" evidence="6">
    <location>
        <begin position="66"/>
        <end position="262"/>
    </location>
</feature>
<evidence type="ECO:0000313" key="8">
    <source>
        <dbReference type="Proteomes" id="UP001590950"/>
    </source>
</evidence>
<sequence>MEITSTDQLAAYLEKNNIAFGSLDQLSGGNANFVWRMTDGPGPGKSTIIKHAEAYVAASEFRMPLPVDRMDFEHLILSRLVTVLDRSAPVITPECFRYDDANHVLMLQDGGPRTLKAAYTDPSLDIQRIGRELGQWLATLHSRTTALDIGENQTAKFGFRYSYSNLAATLQKYGLDPSVGERVDKEYGNLLDTDDECVCHGDFWPGNVLINGQDLMVVDWEMVRRGCGAKDIGQFAAEAWLLDRFRGGRGLLPAFLSGYCEDVKQRKDPDLCGAVKLGNESLLRVATQMGSHLAFWPAHVHWGSEQETKEIIEQGFELLVRALAGDMGWFEVSILNRMLGGTGKLSVQETAGMVQSI</sequence>
<comment type="caution">
    <text evidence="7">The sequence shown here is derived from an EMBL/GenBank/DDBJ whole genome shotgun (WGS) entry which is preliminary data.</text>
</comment>
<evidence type="ECO:0000313" key="7">
    <source>
        <dbReference type="EMBL" id="KAL2042792.1"/>
    </source>
</evidence>
<dbReference type="Pfam" id="PF01636">
    <property type="entry name" value="APH"/>
    <property type="match status" value="1"/>
</dbReference>
<dbReference type="Proteomes" id="UP001590950">
    <property type="component" value="Unassembled WGS sequence"/>
</dbReference>
<gene>
    <name evidence="7" type="ORF">N7G274_004551</name>
</gene>
<evidence type="ECO:0000256" key="1">
    <source>
        <dbReference type="ARBA" id="ARBA00010165"/>
    </source>
</evidence>
<dbReference type="PANTHER" id="PTHR34273:SF2">
    <property type="entry name" value="METHYLTHIORIBOSE KINASE"/>
    <property type="match status" value="1"/>
</dbReference>